<protein>
    <submittedName>
        <fullName evidence="4">Uncharacterized protein</fullName>
    </submittedName>
</protein>
<dbReference type="KEGG" id="saqi:AXG55_01805"/>
<dbReference type="STRING" id="1915309.AXG55_01805"/>
<dbReference type="OrthoDB" id="5326845at2"/>
<evidence type="ECO:0000313" key="5">
    <source>
        <dbReference type="Proteomes" id="UP000184731"/>
    </source>
</evidence>
<feature type="compositionally biased region" description="Basic and acidic residues" evidence="3">
    <location>
        <begin position="415"/>
        <end position="432"/>
    </location>
</feature>
<keyword evidence="2" id="KW-0378">Hydrolase</keyword>
<dbReference type="InterPro" id="IPR016191">
    <property type="entry name" value="Ribonuclease/ribotoxin"/>
</dbReference>
<keyword evidence="5" id="KW-1185">Reference proteome</keyword>
<dbReference type="EMBL" id="CP017834">
    <property type="protein sequence ID" value="APJ02726.1"/>
    <property type="molecule type" value="Genomic_DNA"/>
</dbReference>
<feature type="region of interest" description="Disordered" evidence="3">
    <location>
        <begin position="339"/>
        <end position="447"/>
    </location>
</feature>
<evidence type="ECO:0000256" key="3">
    <source>
        <dbReference type="SAM" id="MobiDB-lite"/>
    </source>
</evidence>
<keyword evidence="1" id="KW-0540">Nuclease</keyword>
<evidence type="ECO:0000256" key="1">
    <source>
        <dbReference type="ARBA" id="ARBA00022722"/>
    </source>
</evidence>
<dbReference type="SUPFAM" id="SSF53933">
    <property type="entry name" value="Microbial ribonucleases"/>
    <property type="match status" value="1"/>
</dbReference>
<evidence type="ECO:0000313" key="4">
    <source>
        <dbReference type="EMBL" id="APJ02726.1"/>
    </source>
</evidence>
<accession>A0A1L4CXR0</accession>
<organism evidence="4 5">
    <name type="scientific">Silvanigrella aquatica</name>
    <dbReference type="NCBI Taxonomy" id="1915309"/>
    <lineage>
        <taxon>Bacteria</taxon>
        <taxon>Pseudomonadati</taxon>
        <taxon>Bdellovibrionota</taxon>
        <taxon>Oligoflexia</taxon>
        <taxon>Silvanigrellales</taxon>
        <taxon>Silvanigrellaceae</taxon>
        <taxon>Silvanigrella</taxon>
    </lineage>
</organism>
<dbReference type="GO" id="GO:0003723">
    <property type="term" value="F:RNA binding"/>
    <property type="evidence" value="ECO:0007669"/>
    <property type="project" value="InterPro"/>
</dbReference>
<sequence length="548" mass="62769">MFIKHVFKSIATTAMIFYLSFLHQNAKALLTTQSTDLSGLNNPPPKSDPYYIEGLGSYLFCVNKNDSSKWEWAKPNLNPNPKFTWAPRDENGYWIKGSLWIAQILNHDLHTGFKVHFEEDEKPSSRNTREIFRFRNLENDEHPHTEHHIRKKDSVHEELNNEVFASESDDYYEKLYSRELKWYNTISDDNFKDVHRNFIIQDKKLHHNYHLSRQSRESIHAREEFEKLRETFTIRWNYVCRELIQTCKNSFGDEFEHVAVASWAVARTDSAFIKAGDQICSNWKYKKGLALGKGWGIHLDEIFTGTALDILTGGPTKEPTLEVVIPNLPKPKVGIPTVRVPEVPVSRGGSKPSISGSSAGRGTKPVETTPAKPINKIVSKQKVLAPEQTGANNKAPKVTVRPDFDPNNNAADFPSLEKTKSKSEPVQEKETSQAEEEVQNNNDGFTEVPVKSVVPDRAYRISDKADLTQARYFGNFEKFLPVGDSRLPVNKRPQYVELDIPYDGQGARDAKRVVVDKNSGRRWYTKDHYGHFIEMRRLDVTPKNVKPK</sequence>
<dbReference type="GO" id="GO:0004521">
    <property type="term" value="F:RNA endonuclease activity"/>
    <property type="evidence" value="ECO:0007669"/>
    <property type="project" value="InterPro"/>
</dbReference>
<dbReference type="RefSeq" id="WP_148696438.1">
    <property type="nucleotide sequence ID" value="NZ_CP017834.1"/>
</dbReference>
<dbReference type="Gene3D" id="3.10.450.30">
    <property type="entry name" value="Microbial ribonucleases"/>
    <property type="match status" value="1"/>
</dbReference>
<dbReference type="AlphaFoldDB" id="A0A1L4CXR0"/>
<name>A0A1L4CXR0_9BACT</name>
<reference evidence="4 5" key="1">
    <citation type="submission" date="2016-10" db="EMBL/GenBank/DDBJ databases">
        <title>Silvanigrella aquatica sp. nov., isolated from a freshwater lake located in the Black Forest, Germany, description of Silvanigrellaceae fam. nov., Silvanigrellales ord. nov., reclassification of the order Bdellovibrionales in the class Oligoflexia, reclassification of the families Bacteriovoracaceae and Halobacteriovoraceae in the new order Bacteriovoracales ord. nov., and reclassification of the family Pseudobacteriovoracaceae in the order Oligoflexiales.</title>
        <authorList>
            <person name="Hahn M.W."/>
            <person name="Schmidt J."/>
            <person name="Koll U."/>
            <person name="Rohde M."/>
            <person name="Verbag S."/>
            <person name="Pitt A."/>
            <person name="Nakai R."/>
            <person name="Naganuma T."/>
            <person name="Lang E."/>
        </authorList>
    </citation>
    <scope>NUCLEOTIDE SEQUENCE [LARGE SCALE GENOMIC DNA]</scope>
    <source>
        <strain evidence="4 5">MWH-Nonnen-W8red</strain>
    </source>
</reference>
<dbReference type="Proteomes" id="UP000184731">
    <property type="component" value="Chromosome"/>
</dbReference>
<gene>
    <name evidence="4" type="ORF">AXG55_01805</name>
</gene>
<dbReference type="GO" id="GO:0016787">
    <property type="term" value="F:hydrolase activity"/>
    <property type="evidence" value="ECO:0007669"/>
    <property type="project" value="UniProtKB-KW"/>
</dbReference>
<dbReference type="InterPro" id="IPR000026">
    <property type="entry name" value="N1-like"/>
</dbReference>
<dbReference type="Pfam" id="PF00545">
    <property type="entry name" value="Ribonuclease"/>
    <property type="match status" value="1"/>
</dbReference>
<evidence type="ECO:0000256" key="2">
    <source>
        <dbReference type="ARBA" id="ARBA00022801"/>
    </source>
</evidence>
<proteinExistence type="predicted"/>